<feature type="domain" description="Aromatic amino acid beta-eliminating lyase/threonine aldolase" evidence="4">
    <location>
        <begin position="17"/>
        <end position="303"/>
    </location>
</feature>
<accession>A0ABW7UQ05</accession>
<dbReference type="Gene3D" id="3.40.640.10">
    <property type="entry name" value="Type I PLP-dependent aspartate aminotransferase-like (Major domain)"/>
    <property type="match status" value="1"/>
</dbReference>
<sequence length="355" mass="38767">MATTDAERRHDPGLRGFASDNYAGVHPEILAAIALANGGHQVSYGEDVYTAHLQEVFRAHFGPRAEVFPVFNGTGANVVALQALTERWGAVICAGSAHIHVDECGAPERVGGLKLLTVEAEHGKLTPELIDREAYGWDDEHRAQPQVVSITQSTELGTCYTPEEIRAICDHAHEHGMKVHLDGSRIANAAATLGVPLRAFTTDAGVDALSFGGTKNGLLFGECVVVLNPDAVRAMKHLRKLSMQLASKMRFISVQFEALLAGGLWLRSASHANAMARRLAEGVRAVDGVEIAHPVEANVVFARLSHDVAERLQKRFRFYFWDEPAGLVRWMCSYDTTEQDVDSFTTALTEEMGKR</sequence>
<evidence type="ECO:0000259" key="4">
    <source>
        <dbReference type="Pfam" id="PF01212"/>
    </source>
</evidence>
<dbReference type="InterPro" id="IPR001597">
    <property type="entry name" value="ArAA_b-elim_lyase/Thr_aldolase"/>
</dbReference>
<dbReference type="Proteomes" id="UP001611548">
    <property type="component" value="Unassembled WGS sequence"/>
</dbReference>
<dbReference type="SUPFAM" id="SSF53383">
    <property type="entry name" value="PLP-dependent transferases"/>
    <property type="match status" value="1"/>
</dbReference>
<name>A0ABW7UQ05_9ACTN</name>
<dbReference type="RefSeq" id="WP_055470149.1">
    <property type="nucleotide sequence ID" value="NZ_JBIRWE010000001.1"/>
</dbReference>
<dbReference type="InterPro" id="IPR015422">
    <property type="entry name" value="PyrdxlP-dep_Trfase_small"/>
</dbReference>
<evidence type="ECO:0000313" key="5">
    <source>
        <dbReference type="EMBL" id="MFI1963447.1"/>
    </source>
</evidence>
<evidence type="ECO:0000256" key="2">
    <source>
        <dbReference type="ARBA" id="ARBA00006966"/>
    </source>
</evidence>
<dbReference type="Gene3D" id="3.90.1150.10">
    <property type="entry name" value="Aspartate Aminotransferase, domain 1"/>
    <property type="match status" value="1"/>
</dbReference>
<evidence type="ECO:0000313" key="6">
    <source>
        <dbReference type="Proteomes" id="UP001611548"/>
    </source>
</evidence>
<comment type="similarity">
    <text evidence="2">Belongs to the threonine aldolase family.</text>
</comment>
<keyword evidence="6" id="KW-1185">Reference proteome</keyword>
<protein>
    <submittedName>
        <fullName evidence="5">Threonine aldolase family protein</fullName>
    </submittedName>
</protein>
<proteinExistence type="inferred from homology"/>
<dbReference type="InterPro" id="IPR015421">
    <property type="entry name" value="PyrdxlP-dep_Trfase_major"/>
</dbReference>
<dbReference type="PANTHER" id="PTHR48097:SF5">
    <property type="entry name" value="LOW SPECIFICITY L-THREONINE ALDOLASE"/>
    <property type="match status" value="1"/>
</dbReference>
<dbReference type="CDD" id="cd06502">
    <property type="entry name" value="TA_like"/>
    <property type="match status" value="1"/>
</dbReference>
<organism evidence="5 6">
    <name type="scientific">Streptomyces pathocidini</name>
    <dbReference type="NCBI Taxonomy" id="1650571"/>
    <lineage>
        <taxon>Bacteria</taxon>
        <taxon>Bacillati</taxon>
        <taxon>Actinomycetota</taxon>
        <taxon>Actinomycetes</taxon>
        <taxon>Kitasatosporales</taxon>
        <taxon>Streptomycetaceae</taxon>
        <taxon>Streptomyces</taxon>
    </lineage>
</organism>
<dbReference type="PANTHER" id="PTHR48097">
    <property type="entry name" value="L-THREONINE ALDOLASE-RELATED"/>
    <property type="match status" value="1"/>
</dbReference>
<comment type="caution">
    <text evidence="5">The sequence shown here is derived from an EMBL/GenBank/DDBJ whole genome shotgun (WGS) entry which is preliminary data.</text>
</comment>
<comment type="cofactor">
    <cofactor evidence="1">
        <name>pyridoxal 5'-phosphate</name>
        <dbReference type="ChEBI" id="CHEBI:597326"/>
    </cofactor>
</comment>
<dbReference type="EMBL" id="JBIRWE010000001">
    <property type="protein sequence ID" value="MFI1963447.1"/>
    <property type="molecule type" value="Genomic_DNA"/>
</dbReference>
<evidence type="ECO:0000256" key="1">
    <source>
        <dbReference type="ARBA" id="ARBA00001933"/>
    </source>
</evidence>
<keyword evidence="3" id="KW-0663">Pyridoxal phosphate</keyword>
<dbReference type="Pfam" id="PF01212">
    <property type="entry name" value="Beta_elim_lyase"/>
    <property type="match status" value="1"/>
</dbReference>
<reference evidence="5 6" key="1">
    <citation type="submission" date="2024-10" db="EMBL/GenBank/DDBJ databases">
        <title>The Natural Products Discovery Center: Release of the First 8490 Sequenced Strains for Exploring Actinobacteria Biosynthetic Diversity.</title>
        <authorList>
            <person name="Kalkreuter E."/>
            <person name="Kautsar S.A."/>
            <person name="Yang D."/>
            <person name="Bader C.D."/>
            <person name="Teijaro C.N."/>
            <person name="Fluegel L."/>
            <person name="Davis C.M."/>
            <person name="Simpson J.R."/>
            <person name="Lauterbach L."/>
            <person name="Steele A.D."/>
            <person name="Gui C."/>
            <person name="Meng S."/>
            <person name="Li G."/>
            <person name="Viehrig K."/>
            <person name="Ye F."/>
            <person name="Su P."/>
            <person name="Kiefer A.F."/>
            <person name="Nichols A."/>
            <person name="Cepeda A.J."/>
            <person name="Yan W."/>
            <person name="Fan B."/>
            <person name="Jiang Y."/>
            <person name="Adhikari A."/>
            <person name="Zheng C.-J."/>
            <person name="Schuster L."/>
            <person name="Cowan T.M."/>
            <person name="Smanski M.J."/>
            <person name="Chevrette M.G."/>
            <person name="De Carvalho L.P.S."/>
            <person name="Shen B."/>
        </authorList>
    </citation>
    <scope>NUCLEOTIDE SEQUENCE [LARGE SCALE GENOMIC DNA]</scope>
    <source>
        <strain evidence="5 6">NPDC020327</strain>
    </source>
</reference>
<evidence type="ECO:0000256" key="3">
    <source>
        <dbReference type="ARBA" id="ARBA00022898"/>
    </source>
</evidence>
<dbReference type="InterPro" id="IPR015424">
    <property type="entry name" value="PyrdxlP-dep_Trfase"/>
</dbReference>
<gene>
    <name evidence="5" type="ORF">ACH429_04795</name>
</gene>